<name>A0ABN6ZJH4_9FIRM</name>
<dbReference type="InterPro" id="IPR051158">
    <property type="entry name" value="Metallophosphoesterase_sf"/>
</dbReference>
<sequence>MKKIQVYLLTITVIVISLFVYFMLNFKQGIHIEETMITHSTIPARFSGTRLIQLSDTKIKTQKDLSLLKKTVEEINKLEADIVVFTGDLFEKGAISSDLSKQVKKTLSELNPSLAKVAVLGDTDLKQKKEITKILTESSFKILRNESIELYNGSSEGIQLIGIDSLSTTPDLTHILEKESSSEMFQILLLHEPTLAAKVTDYPINLQLSGHCQGNSTKNGCTQFYNGTYPFADQLILNVNPGLKERKGIFSFFSRPTIHSFLLIQS</sequence>
<evidence type="ECO:0000313" key="6">
    <source>
        <dbReference type="Proteomes" id="UP001432099"/>
    </source>
</evidence>
<protein>
    <submittedName>
        <fullName evidence="5">Metallophosphoesterase</fullName>
    </submittedName>
</protein>
<evidence type="ECO:0000256" key="3">
    <source>
        <dbReference type="SAM" id="Phobius"/>
    </source>
</evidence>
<accession>A0ABN6ZJH4</accession>
<dbReference type="SUPFAM" id="SSF56300">
    <property type="entry name" value="Metallo-dependent phosphatases"/>
    <property type="match status" value="1"/>
</dbReference>
<dbReference type="Gene3D" id="3.60.21.10">
    <property type="match status" value="1"/>
</dbReference>
<keyword evidence="3" id="KW-0472">Membrane</keyword>
<evidence type="ECO:0000256" key="1">
    <source>
        <dbReference type="ARBA" id="ARBA00022723"/>
    </source>
</evidence>
<evidence type="ECO:0000313" key="5">
    <source>
        <dbReference type="EMBL" id="BEH91467.1"/>
    </source>
</evidence>
<dbReference type="InterPro" id="IPR029052">
    <property type="entry name" value="Metallo-depent_PP-like"/>
</dbReference>
<dbReference type="InterPro" id="IPR004843">
    <property type="entry name" value="Calcineurin-like_PHP"/>
</dbReference>
<organism evidence="5 6">
    <name type="scientific">Turicibacter faecis</name>
    <dbReference type="NCBI Taxonomy" id="2963365"/>
    <lineage>
        <taxon>Bacteria</taxon>
        <taxon>Bacillati</taxon>
        <taxon>Bacillota</taxon>
        <taxon>Erysipelotrichia</taxon>
        <taxon>Erysipelotrichales</taxon>
        <taxon>Turicibacteraceae</taxon>
        <taxon>Turicibacter</taxon>
    </lineage>
</organism>
<evidence type="ECO:0000259" key="4">
    <source>
        <dbReference type="Pfam" id="PF00149"/>
    </source>
</evidence>
<keyword evidence="1" id="KW-0479">Metal-binding</keyword>
<keyword evidence="6" id="KW-1185">Reference proteome</keyword>
<dbReference type="EMBL" id="AP028127">
    <property type="protein sequence ID" value="BEH91467.1"/>
    <property type="molecule type" value="Genomic_DNA"/>
</dbReference>
<proteinExistence type="predicted"/>
<dbReference type="RefSeq" id="WP_161831565.1">
    <property type="nucleotide sequence ID" value="NZ_AP028127.1"/>
</dbReference>
<reference evidence="5" key="1">
    <citation type="journal article" date="2024" name="Int. J. Syst. Evol. Microbiol.">
        <title>Turicibacter faecis sp. nov., isolated from faeces of heart failure mouse model.</title>
        <authorList>
            <person name="Imamura Y."/>
            <person name="Motooka D."/>
            <person name="Nakajima Y."/>
            <person name="Ito S."/>
            <person name="Kitakaze M."/>
            <person name="Iida T."/>
            <person name="Nakamura S."/>
        </authorList>
    </citation>
    <scope>NUCLEOTIDE SEQUENCE</scope>
    <source>
        <strain evidence="5">TC023</strain>
    </source>
</reference>
<gene>
    <name evidence="5" type="ORF">T23_15690</name>
</gene>
<feature type="transmembrane region" description="Helical" evidence="3">
    <location>
        <begin position="6"/>
        <end position="24"/>
    </location>
</feature>
<keyword evidence="3" id="KW-0812">Transmembrane</keyword>
<dbReference type="PANTHER" id="PTHR31302:SF31">
    <property type="entry name" value="PHOSPHODIESTERASE YAEI"/>
    <property type="match status" value="1"/>
</dbReference>
<keyword evidence="2" id="KW-0378">Hydrolase</keyword>
<feature type="domain" description="Calcineurin-like phosphoesterase" evidence="4">
    <location>
        <begin position="50"/>
        <end position="211"/>
    </location>
</feature>
<dbReference type="Pfam" id="PF00149">
    <property type="entry name" value="Metallophos"/>
    <property type="match status" value="1"/>
</dbReference>
<dbReference type="Proteomes" id="UP001432099">
    <property type="component" value="Chromosome"/>
</dbReference>
<dbReference type="PANTHER" id="PTHR31302">
    <property type="entry name" value="TRANSMEMBRANE PROTEIN WITH METALLOPHOSPHOESTERASE DOMAIN-RELATED"/>
    <property type="match status" value="1"/>
</dbReference>
<keyword evidence="3" id="KW-1133">Transmembrane helix</keyword>
<evidence type="ECO:0000256" key="2">
    <source>
        <dbReference type="ARBA" id="ARBA00022801"/>
    </source>
</evidence>